<dbReference type="EMBL" id="FN653066">
    <property type="protein sequence ID" value="CBY25032.1"/>
    <property type="molecule type" value="Genomic_DNA"/>
</dbReference>
<accession>E4XKW5</accession>
<protein>
    <submittedName>
        <fullName evidence="1">Uncharacterized protein</fullName>
    </submittedName>
</protein>
<name>E4XKW5_OIKDI</name>
<dbReference type="Proteomes" id="UP000001307">
    <property type="component" value="Unassembled WGS sequence"/>
</dbReference>
<evidence type="ECO:0000313" key="2">
    <source>
        <dbReference type="Proteomes" id="UP000001307"/>
    </source>
</evidence>
<proteinExistence type="predicted"/>
<organism evidence="1">
    <name type="scientific">Oikopleura dioica</name>
    <name type="common">Tunicate</name>
    <dbReference type="NCBI Taxonomy" id="34765"/>
    <lineage>
        <taxon>Eukaryota</taxon>
        <taxon>Metazoa</taxon>
        <taxon>Chordata</taxon>
        <taxon>Tunicata</taxon>
        <taxon>Appendicularia</taxon>
        <taxon>Copelata</taxon>
        <taxon>Oikopleuridae</taxon>
        <taxon>Oikopleura</taxon>
    </lineage>
</organism>
<evidence type="ECO:0000313" key="1">
    <source>
        <dbReference type="EMBL" id="CBY25032.1"/>
    </source>
</evidence>
<keyword evidence="2" id="KW-1185">Reference proteome</keyword>
<sequence>MRFTAAKCLQAPKLPNHWRPLTPREIVTFPRYPQTFPESMSFYGVNALEITTQKPDYKFVKKVESVLTPWRKNSAHHKQLWKALYAQPAQDSNLKVDFKTSIAHNNTDEPFTKITFEDDSSLTLKAENLEFNYMMYIVIRELAEWTMRAASLEDPKI</sequence>
<dbReference type="InParanoid" id="E4XKW5"/>
<gene>
    <name evidence="1" type="ORF">GSOID_T00014333001</name>
</gene>
<dbReference type="AlphaFoldDB" id="E4XKW5"/>
<reference evidence="1" key="1">
    <citation type="journal article" date="2010" name="Science">
        <title>Plasticity of animal genome architecture unmasked by rapid evolution of a pelagic tunicate.</title>
        <authorList>
            <person name="Denoeud F."/>
            <person name="Henriet S."/>
            <person name="Mungpakdee S."/>
            <person name="Aury J.M."/>
            <person name="Da Silva C."/>
            <person name="Brinkmann H."/>
            <person name="Mikhaleva J."/>
            <person name="Olsen L.C."/>
            <person name="Jubin C."/>
            <person name="Canestro C."/>
            <person name="Bouquet J.M."/>
            <person name="Danks G."/>
            <person name="Poulain J."/>
            <person name="Campsteijn C."/>
            <person name="Adamski M."/>
            <person name="Cross I."/>
            <person name="Yadetie F."/>
            <person name="Muffato M."/>
            <person name="Louis A."/>
            <person name="Butcher S."/>
            <person name="Tsagkogeorga G."/>
            <person name="Konrad A."/>
            <person name="Singh S."/>
            <person name="Jensen M.F."/>
            <person name="Cong E.H."/>
            <person name="Eikeseth-Otteraa H."/>
            <person name="Noel B."/>
            <person name="Anthouard V."/>
            <person name="Porcel B.M."/>
            <person name="Kachouri-Lafond R."/>
            <person name="Nishino A."/>
            <person name="Ugolini M."/>
            <person name="Chourrout P."/>
            <person name="Nishida H."/>
            <person name="Aasland R."/>
            <person name="Huzurbazar S."/>
            <person name="Westhof E."/>
            <person name="Delsuc F."/>
            <person name="Lehrach H."/>
            <person name="Reinhardt R."/>
            <person name="Weissenbach J."/>
            <person name="Roy S.W."/>
            <person name="Artiguenave F."/>
            <person name="Postlethwait J.H."/>
            <person name="Manak J.R."/>
            <person name="Thompson E.M."/>
            <person name="Jaillon O."/>
            <person name="Du Pasquier L."/>
            <person name="Boudinot P."/>
            <person name="Liberles D.A."/>
            <person name="Volff J.N."/>
            <person name="Philippe H."/>
            <person name="Lenhard B."/>
            <person name="Roest Crollius H."/>
            <person name="Wincker P."/>
            <person name="Chourrout D."/>
        </authorList>
    </citation>
    <scope>NUCLEOTIDE SEQUENCE [LARGE SCALE GENOMIC DNA]</scope>
</reference>
<dbReference type="Gene3D" id="3.40.30.10">
    <property type="entry name" value="Glutaredoxin"/>
    <property type="match status" value="1"/>
</dbReference>